<feature type="chain" id="PRO_5005839203" evidence="9">
    <location>
        <begin position="21"/>
        <end position="630"/>
    </location>
</feature>
<dbReference type="GeneID" id="28728548"/>
<dbReference type="GO" id="GO:0006508">
    <property type="term" value="P:proteolysis"/>
    <property type="evidence" value="ECO:0007669"/>
    <property type="project" value="UniProtKB-KW"/>
</dbReference>
<dbReference type="Proteomes" id="UP000037751">
    <property type="component" value="Unassembled WGS sequence"/>
</dbReference>
<evidence type="ECO:0000256" key="3">
    <source>
        <dbReference type="ARBA" id="ARBA00022729"/>
    </source>
</evidence>
<dbReference type="InterPro" id="IPR029058">
    <property type="entry name" value="AB_hydrolase_fold"/>
</dbReference>
<dbReference type="AlphaFoldDB" id="A0A0M9VQP8"/>
<protein>
    <submittedName>
        <fullName evidence="10">Peptidase s28</fullName>
    </submittedName>
</protein>
<dbReference type="Gene3D" id="3.40.50.1820">
    <property type="entry name" value="alpha/beta hydrolase"/>
    <property type="match status" value="2"/>
</dbReference>
<keyword evidence="3 9" id="KW-0732">Signal</keyword>
<dbReference type="OrthoDB" id="1735038at2759"/>
<dbReference type="PANTHER" id="PTHR11010:SF117">
    <property type="entry name" value="SERINE PROTEASE 16"/>
    <property type="match status" value="1"/>
</dbReference>
<evidence type="ECO:0000256" key="5">
    <source>
        <dbReference type="ARBA" id="ARBA00023180"/>
    </source>
</evidence>
<comment type="catalytic activity">
    <reaction evidence="6">
        <text>a diacylglycerol + H2O = a monoacylglycerol + a fatty acid + H(+)</text>
        <dbReference type="Rhea" id="RHEA:32731"/>
        <dbReference type="ChEBI" id="CHEBI:15377"/>
        <dbReference type="ChEBI" id="CHEBI:15378"/>
        <dbReference type="ChEBI" id="CHEBI:17408"/>
        <dbReference type="ChEBI" id="CHEBI:18035"/>
        <dbReference type="ChEBI" id="CHEBI:28868"/>
    </reaction>
</comment>
<feature type="signal peptide" evidence="9">
    <location>
        <begin position="1"/>
        <end position="20"/>
    </location>
</feature>
<dbReference type="VEuPathDB" id="FungiDB:Malapachy_2181"/>
<keyword evidence="11" id="KW-1185">Reference proteome</keyword>
<proteinExistence type="inferred from homology"/>
<keyword evidence="4" id="KW-0378">Hydrolase</keyword>
<evidence type="ECO:0000256" key="6">
    <source>
        <dbReference type="ARBA" id="ARBA00047591"/>
    </source>
</evidence>
<sequence>MQIRSWCAVGAAILASYVNAQVNPAAASFATSQGADSTAGIEGVTSQTGAATPAPASTSAPVPSSSSAAANTSSAATATSASQPASVTQVAGIGSVGSTGNESTTAVPLVTTIDLTQNSTSQVMALSQPLDHLYNKTQATFAQRFAVFTEPYRNGNGKRQKDANNVTHVPVVLYQHGPAPIDDVVPSITSTGLYELWNQLGAVGIVLEHRYYGASQPKLADLNSATTWGPDELQYLDVNQAVEDVANFIRTMKLTGMTSQTEIRYILYGNYSLGGTALFTRLKHPELVYGSLGSSAALLATVDMPEYYYAVGRYGETNCVQSLEEAITYIDSFIAPNPTAGSGQSQLNDTAVQALKTLFGVQSLSSLNDFAHLLTLPLHNFAQQAMGDGNATEWTNMCNAMQNQSLAQTVRTKQVGVLSALPPPPPSVLGLSDYVVRSRLMDNCDMTKTNNTLCYDTNAGPWLQDQGVLRQDRAWLFQQCTQYGGFLTAGPVPSFATQTPQPGGPRVVSRRLDHMYLSSPCSKIFSQGQDFAMPVNPNVDAINSFGNVTINAFQLALVDAQKDPRRVFTGHSDEYAGGGGARVNTPDQPAMVVPNCYGACEFAPYNNGRNAGLKNLISNETDFITSWMQK</sequence>
<dbReference type="EMBL" id="LGAV01000002">
    <property type="protein sequence ID" value="KOS15723.1"/>
    <property type="molecule type" value="Genomic_DNA"/>
</dbReference>
<reference evidence="10 11" key="1">
    <citation type="submission" date="2015-07" db="EMBL/GenBank/DDBJ databases">
        <title>Draft Genome Sequence of Malassezia furfur CBS1878 and Malassezia pachydermatis CBS1879.</title>
        <authorList>
            <person name="Triana S."/>
            <person name="Ohm R."/>
            <person name="Gonzalez A."/>
            <person name="DeCock H."/>
            <person name="Restrepo S."/>
            <person name="Celis A."/>
        </authorList>
    </citation>
    <scope>NUCLEOTIDE SEQUENCE [LARGE SCALE GENOMIC DNA]</scope>
    <source>
        <strain evidence="10 11">CBS 1879</strain>
    </source>
</reference>
<comment type="similarity">
    <text evidence="1">Belongs to the peptidase S28 family.</text>
</comment>
<evidence type="ECO:0000256" key="4">
    <source>
        <dbReference type="ARBA" id="ARBA00022801"/>
    </source>
</evidence>
<evidence type="ECO:0000256" key="1">
    <source>
        <dbReference type="ARBA" id="ARBA00011079"/>
    </source>
</evidence>
<dbReference type="RefSeq" id="XP_017993355.1">
    <property type="nucleotide sequence ID" value="XM_018136673.1"/>
</dbReference>
<dbReference type="PANTHER" id="PTHR11010">
    <property type="entry name" value="PROTEASE S28 PRO-X CARBOXYPEPTIDASE-RELATED"/>
    <property type="match status" value="1"/>
</dbReference>
<dbReference type="SUPFAM" id="SSF53474">
    <property type="entry name" value="alpha/beta-Hydrolases"/>
    <property type="match status" value="1"/>
</dbReference>
<evidence type="ECO:0000256" key="9">
    <source>
        <dbReference type="SAM" id="SignalP"/>
    </source>
</evidence>
<dbReference type="GO" id="GO:0070008">
    <property type="term" value="F:serine-type exopeptidase activity"/>
    <property type="evidence" value="ECO:0007669"/>
    <property type="project" value="InterPro"/>
</dbReference>
<keyword evidence="5" id="KW-0325">Glycoprotein</keyword>
<evidence type="ECO:0000256" key="2">
    <source>
        <dbReference type="ARBA" id="ARBA00022670"/>
    </source>
</evidence>
<accession>A0A0M9VQP8</accession>
<dbReference type="GO" id="GO:0008239">
    <property type="term" value="F:dipeptidyl-peptidase activity"/>
    <property type="evidence" value="ECO:0007669"/>
    <property type="project" value="TreeGrafter"/>
</dbReference>
<organism evidence="10 11">
    <name type="scientific">Malassezia pachydermatis</name>
    <dbReference type="NCBI Taxonomy" id="77020"/>
    <lineage>
        <taxon>Eukaryota</taxon>
        <taxon>Fungi</taxon>
        <taxon>Dikarya</taxon>
        <taxon>Basidiomycota</taxon>
        <taxon>Ustilaginomycotina</taxon>
        <taxon>Malasseziomycetes</taxon>
        <taxon>Malasseziales</taxon>
        <taxon>Malasseziaceae</taxon>
        <taxon>Malassezia</taxon>
    </lineage>
</organism>
<keyword evidence="2" id="KW-0645">Protease</keyword>
<evidence type="ECO:0000256" key="8">
    <source>
        <dbReference type="SAM" id="MobiDB-lite"/>
    </source>
</evidence>
<evidence type="ECO:0000256" key="7">
    <source>
        <dbReference type="ARBA" id="ARBA00048461"/>
    </source>
</evidence>
<evidence type="ECO:0000313" key="10">
    <source>
        <dbReference type="EMBL" id="KOS15723.1"/>
    </source>
</evidence>
<comment type="caution">
    <text evidence="10">The sequence shown here is derived from an EMBL/GenBank/DDBJ whole genome shotgun (WGS) entry which is preliminary data.</text>
</comment>
<dbReference type="InterPro" id="IPR008758">
    <property type="entry name" value="Peptidase_S28"/>
</dbReference>
<feature type="region of interest" description="Disordered" evidence="8">
    <location>
        <begin position="46"/>
        <end position="69"/>
    </location>
</feature>
<gene>
    <name evidence="10" type="ORF">Malapachy_2181</name>
</gene>
<evidence type="ECO:0000313" key="11">
    <source>
        <dbReference type="Proteomes" id="UP000037751"/>
    </source>
</evidence>
<name>A0A0M9VQP8_9BASI</name>
<dbReference type="Pfam" id="PF05577">
    <property type="entry name" value="Peptidase_S28"/>
    <property type="match status" value="1"/>
</dbReference>
<comment type="catalytic activity">
    <reaction evidence="7">
        <text>a monoacylglycerol + H2O = glycerol + a fatty acid + H(+)</text>
        <dbReference type="Rhea" id="RHEA:15245"/>
        <dbReference type="ChEBI" id="CHEBI:15377"/>
        <dbReference type="ChEBI" id="CHEBI:15378"/>
        <dbReference type="ChEBI" id="CHEBI:17408"/>
        <dbReference type="ChEBI" id="CHEBI:17754"/>
        <dbReference type="ChEBI" id="CHEBI:28868"/>
    </reaction>
</comment>